<dbReference type="GO" id="GO:0051536">
    <property type="term" value="F:iron-sulfur cluster binding"/>
    <property type="evidence" value="ECO:0007669"/>
    <property type="project" value="InterPro"/>
</dbReference>
<dbReference type="InterPro" id="IPR042204">
    <property type="entry name" value="2Fe-2S-bd_N"/>
</dbReference>
<reference evidence="2 3" key="2">
    <citation type="submission" date="2020-04" db="EMBL/GenBank/DDBJ databases">
        <authorList>
            <person name="Fomenkov A."/>
            <person name="Anton B.P."/>
            <person name="Roberts R.J."/>
        </authorList>
    </citation>
    <scope>NUCLEOTIDE SEQUENCE [LARGE SCALE GENOMIC DNA]</scope>
    <source>
        <strain evidence="2 3">S2</strain>
    </source>
</reference>
<evidence type="ECO:0000313" key="3">
    <source>
        <dbReference type="Proteomes" id="UP000501868"/>
    </source>
</evidence>
<organism evidence="2 3">
    <name type="scientific">Priestia megaterium</name>
    <name type="common">Bacillus megaterium</name>
    <dbReference type="NCBI Taxonomy" id="1404"/>
    <lineage>
        <taxon>Bacteria</taxon>
        <taxon>Bacillati</taxon>
        <taxon>Bacillota</taxon>
        <taxon>Bacilli</taxon>
        <taxon>Bacillales</taxon>
        <taxon>Bacillaceae</taxon>
        <taxon>Priestia</taxon>
    </lineage>
</organism>
<gene>
    <name evidence="2" type="ORF">HFZ78_18960</name>
</gene>
<evidence type="ECO:0000256" key="1">
    <source>
        <dbReference type="ARBA" id="ARBA00023002"/>
    </source>
</evidence>
<dbReference type="EMBL" id="CP051128">
    <property type="protein sequence ID" value="QIZ08532.1"/>
    <property type="molecule type" value="Genomic_DNA"/>
</dbReference>
<reference evidence="2 3" key="1">
    <citation type="submission" date="2020-04" db="EMBL/GenBank/DDBJ databases">
        <title>Genome-Wide Identification of 5-Methylcytosine Sites in Bacterial Genomes By High-Throughput Sequencing of MspJI Restriction Fragments.</title>
        <authorList>
            <person name="Wu V."/>
        </authorList>
    </citation>
    <scope>NUCLEOTIDE SEQUENCE [LARGE SCALE GENOMIC DNA]</scope>
    <source>
        <strain evidence="2 3">S2</strain>
    </source>
</reference>
<name>A0A6H1P520_PRIMG</name>
<sequence>MHIKHHPVLGEQLQKQVTIYFNDEPYKAYEHQSVAAALLANDIKKLGQSRNLIQPRGLFCSRGRCCSCYMTVNGEDHVRTCMTKVEEGMKIYPNDGDPEVRSECRGD</sequence>
<dbReference type="GO" id="GO:0016491">
    <property type="term" value="F:oxidoreductase activity"/>
    <property type="evidence" value="ECO:0007669"/>
    <property type="project" value="UniProtKB-KW"/>
</dbReference>
<dbReference type="AlphaFoldDB" id="A0A6H1P520"/>
<dbReference type="SUPFAM" id="SSF54292">
    <property type="entry name" value="2Fe-2S ferredoxin-like"/>
    <property type="match status" value="1"/>
</dbReference>
<evidence type="ECO:0000313" key="2">
    <source>
        <dbReference type="EMBL" id="QIZ08532.1"/>
    </source>
</evidence>
<protein>
    <submittedName>
        <fullName evidence="2">(2Fe-2S)-binding protein</fullName>
    </submittedName>
</protein>
<dbReference type="Pfam" id="PF13510">
    <property type="entry name" value="Fer2_4"/>
    <property type="match status" value="1"/>
</dbReference>
<dbReference type="Proteomes" id="UP000501868">
    <property type="component" value="Chromosome"/>
</dbReference>
<accession>A0A6H1P520</accession>
<proteinExistence type="predicted"/>
<dbReference type="InterPro" id="IPR036010">
    <property type="entry name" value="2Fe-2S_ferredoxin-like_sf"/>
</dbReference>
<keyword evidence="1" id="KW-0560">Oxidoreductase</keyword>
<dbReference type="Gene3D" id="3.10.20.440">
    <property type="entry name" value="2Fe-2S iron-sulphur cluster binding domain, sarcosine oxidase, alpha subunit, N-terminal domain"/>
    <property type="match status" value="1"/>
</dbReference>